<comment type="caution">
    <text evidence="1">The sequence shown here is derived from an EMBL/GenBank/DDBJ whole genome shotgun (WGS) entry which is preliminary data.</text>
</comment>
<keyword evidence="2" id="KW-1185">Reference proteome</keyword>
<dbReference type="PANTHER" id="PTHR47691:SF3">
    <property type="entry name" value="HTH-TYPE TRANSCRIPTIONAL REGULATOR RV0890C-RELATED"/>
    <property type="match status" value="1"/>
</dbReference>
<dbReference type="InterPro" id="IPR027417">
    <property type="entry name" value="P-loop_NTPase"/>
</dbReference>
<proteinExistence type="predicted"/>
<dbReference type="SUPFAM" id="SSF52540">
    <property type="entry name" value="P-loop containing nucleoside triphosphate hydrolases"/>
    <property type="match status" value="1"/>
</dbReference>
<evidence type="ECO:0000313" key="2">
    <source>
        <dbReference type="Proteomes" id="UP001589568"/>
    </source>
</evidence>
<sequence>MHASRRRGNLPGETTPLVGRLTEVAAVEKLLGRSRLVTLTGAGGAGKTRVALRAAAELRDTGGAWLVPAPQEAGALPYAIASALFPAASAGTTIEGLARRLAEREALLVLDGGDHLMEACAAVVTALLAAAPGLRVLATCRRPLRCRGERVLPVPPLPLEEARVLFAERAVAAVPGCAVAGLDEQAVLRVCRRLEGLPLAVELAAARLRELPVEVLARRLDDHFSASDHHAYDGSSGGRQVLEQPGEHALRATIAWTHRLCTTAERLLWARASVFTGSFDAVAAKEVCGDDRLPTWQLPQLLESLADRAILVREPGERYRMPEPIHAFGAERLKDLGQDERLRRRREALTLTDGAAG</sequence>
<dbReference type="PANTHER" id="PTHR47691">
    <property type="entry name" value="REGULATOR-RELATED"/>
    <property type="match status" value="1"/>
</dbReference>
<name>A0ABV5NNT2_9ACTN</name>
<reference evidence="1 2" key="1">
    <citation type="submission" date="2024-09" db="EMBL/GenBank/DDBJ databases">
        <authorList>
            <person name="Sun Q."/>
            <person name="Mori K."/>
        </authorList>
    </citation>
    <scope>NUCLEOTIDE SEQUENCE [LARGE SCALE GENOMIC DNA]</scope>
    <source>
        <strain evidence="1 2">JCM 3324</strain>
    </source>
</reference>
<dbReference type="PRINTS" id="PR00364">
    <property type="entry name" value="DISEASERSIST"/>
</dbReference>
<accession>A0ABV5NNT2</accession>
<dbReference type="Gene3D" id="3.40.50.300">
    <property type="entry name" value="P-loop containing nucleotide triphosphate hydrolases"/>
    <property type="match status" value="1"/>
</dbReference>
<gene>
    <name evidence="1" type="ORF">ACFFR3_20860</name>
</gene>
<dbReference type="EMBL" id="JBHMCF010000020">
    <property type="protein sequence ID" value="MFB9471972.1"/>
    <property type="molecule type" value="Genomic_DNA"/>
</dbReference>
<evidence type="ECO:0000313" key="1">
    <source>
        <dbReference type="EMBL" id="MFB9471972.1"/>
    </source>
</evidence>
<dbReference type="Proteomes" id="UP001589568">
    <property type="component" value="Unassembled WGS sequence"/>
</dbReference>
<organism evidence="1 2">
    <name type="scientific">Nonomuraea salmonea</name>
    <dbReference type="NCBI Taxonomy" id="46181"/>
    <lineage>
        <taxon>Bacteria</taxon>
        <taxon>Bacillati</taxon>
        <taxon>Actinomycetota</taxon>
        <taxon>Actinomycetes</taxon>
        <taxon>Streptosporangiales</taxon>
        <taxon>Streptosporangiaceae</taxon>
        <taxon>Nonomuraea</taxon>
    </lineage>
</organism>
<protein>
    <submittedName>
        <fullName evidence="1">AAA family ATPase</fullName>
    </submittedName>
</protein>
<dbReference type="RefSeq" id="WP_379483662.1">
    <property type="nucleotide sequence ID" value="NZ_JBHMCF010000020.1"/>
</dbReference>